<evidence type="ECO:0000313" key="2">
    <source>
        <dbReference type="Proteomes" id="UP000579605"/>
    </source>
</evidence>
<keyword evidence="2" id="KW-1185">Reference proteome</keyword>
<proteinExistence type="predicted"/>
<organism evidence="1 2">
    <name type="scientific">Actinopolymorpha rutila</name>
    <dbReference type="NCBI Taxonomy" id="446787"/>
    <lineage>
        <taxon>Bacteria</taxon>
        <taxon>Bacillati</taxon>
        <taxon>Actinomycetota</taxon>
        <taxon>Actinomycetes</taxon>
        <taxon>Propionibacteriales</taxon>
        <taxon>Actinopolymorphaceae</taxon>
        <taxon>Actinopolymorpha</taxon>
    </lineage>
</organism>
<name>A0A852ZIM6_9ACTN</name>
<sequence>MAGVEEILDVAASIGSGAGRPLEARPIATHALWICACVTSSGDAPTWLIYDTDEGRIVWRRVQDRVAPLDLVDARLSAGGHADPAEVLRWLERKAPDPWARGGAGSGDAAVMEELGRKLRCP</sequence>
<reference evidence="1 2" key="1">
    <citation type="submission" date="2020-07" db="EMBL/GenBank/DDBJ databases">
        <title>Sequencing the genomes of 1000 actinobacteria strains.</title>
        <authorList>
            <person name="Klenk H.-P."/>
        </authorList>
    </citation>
    <scope>NUCLEOTIDE SEQUENCE [LARGE SCALE GENOMIC DNA]</scope>
    <source>
        <strain evidence="1 2">DSM 18448</strain>
    </source>
</reference>
<gene>
    <name evidence="1" type="ORF">F4554_005545</name>
</gene>
<evidence type="ECO:0000313" key="1">
    <source>
        <dbReference type="EMBL" id="NYH92907.1"/>
    </source>
</evidence>
<dbReference type="Proteomes" id="UP000579605">
    <property type="component" value="Unassembled WGS sequence"/>
</dbReference>
<dbReference type="AlphaFoldDB" id="A0A852ZIM6"/>
<accession>A0A852ZIM6</accession>
<protein>
    <submittedName>
        <fullName evidence="1">Uncharacterized protein</fullName>
    </submittedName>
</protein>
<comment type="caution">
    <text evidence="1">The sequence shown here is derived from an EMBL/GenBank/DDBJ whole genome shotgun (WGS) entry which is preliminary data.</text>
</comment>
<dbReference type="RefSeq" id="WP_179790324.1">
    <property type="nucleotide sequence ID" value="NZ_BAAARR010000031.1"/>
</dbReference>
<dbReference type="EMBL" id="JACBZH010000001">
    <property type="protein sequence ID" value="NYH92907.1"/>
    <property type="molecule type" value="Genomic_DNA"/>
</dbReference>